<proteinExistence type="predicted"/>
<dbReference type="InterPro" id="IPR025500">
    <property type="entry name" value="DUF4390"/>
</dbReference>
<comment type="caution">
    <text evidence="1">The sequence shown here is derived from an EMBL/GenBank/DDBJ whole genome shotgun (WGS) entry which is preliminary data.</text>
</comment>
<dbReference type="RefSeq" id="WP_123102998.1">
    <property type="nucleotide sequence ID" value="NZ_CP127527.1"/>
</dbReference>
<dbReference type="OrthoDB" id="5296185at2"/>
<dbReference type="AlphaFoldDB" id="A0A3M8R897"/>
<organism evidence="1">
    <name type="scientific">Acidithiobacillus sulfuriphilus</name>
    <dbReference type="NCBI Taxonomy" id="1867749"/>
    <lineage>
        <taxon>Bacteria</taxon>
        <taxon>Pseudomonadati</taxon>
        <taxon>Pseudomonadota</taxon>
        <taxon>Acidithiobacillia</taxon>
        <taxon>Acidithiobacillales</taxon>
        <taxon>Acidithiobacillaceae</taxon>
        <taxon>Acidithiobacillus</taxon>
    </lineage>
</organism>
<sequence length="217" mass="23919">MNISHCLDGGKVPTVGWAALAGSAASLTRRPGPWRWSVLLGILLVCLIARPATAWAGDTFHVEQLQVKAQGETMSISAQIVLGKLALLKEILDQGVTLHWVAEAEWREPAPFAFLPGVGVRSRVQRVWRLHYYPLTNQYALLDNGQEPQLFAHWSALIAVLSEVRDLRLPVPHGAPRGAVALRVYVDVDALPLPLRLRALLGHWKLESEWTSSAVLP</sequence>
<accession>A0A3M8R897</accession>
<reference evidence="1" key="1">
    <citation type="submission" date="2018-10" db="EMBL/GenBank/DDBJ databases">
        <title>Acidithiobacillus sulfuriphilus sp. nov.: an extremely acidophilic sulfur-oxidizing chemolithotroph isolated from a neutral pH environment.</title>
        <authorList>
            <person name="Falagan C."/>
            <person name="Moya-Beltran A."/>
            <person name="Quatrini R."/>
            <person name="Johnson D.B."/>
        </authorList>
    </citation>
    <scope>NUCLEOTIDE SEQUENCE [LARGE SCALE GENOMIC DNA]</scope>
    <source>
        <strain evidence="1">CJ-2</strain>
    </source>
</reference>
<protein>
    <submittedName>
        <fullName evidence="1">DUF4390 domain-containing protein</fullName>
    </submittedName>
</protein>
<evidence type="ECO:0000313" key="1">
    <source>
        <dbReference type="EMBL" id="RNF64787.1"/>
    </source>
</evidence>
<name>A0A3M8R897_9PROT</name>
<dbReference type="Pfam" id="PF14334">
    <property type="entry name" value="DUF4390"/>
    <property type="match status" value="1"/>
</dbReference>
<dbReference type="EMBL" id="RIZI01000148">
    <property type="protein sequence ID" value="RNF64787.1"/>
    <property type="molecule type" value="Genomic_DNA"/>
</dbReference>
<gene>
    <name evidence="1" type="ORF">EC580_05570</name>
</gene>